<evidence type="ECO:0000313" key="5">
    <source>
        <dbReference type="Proteomes" id="UP000000763"/>
    </source>
</evidence>
<feature type="region of interest" description="Disordered" evidence="1">
    <location>
        <begin position="594"/>
        <end position="614"/>
    </location>
</feature>
<dbReference type="EMBL" id="AL606669">
    <property type="protein sequence ID" value="CAE04750.3"/>
    <property type="molecule type" value="Genomic_DNA"/>
</dbReference>
<reference evidence="5" key="1">
    <citation type="journal article" date="2005" name="Nature">
        <title>The map-based sequence of the rice genome.</title>
        <authorList>
            <consortium name="International rice genome sequencing project (IRGSP)"/>
            <person name="Matsumoto T."/>
            <person name="Wu J."/>
            <person name="Kanamori H."/>
            <person name="Katayose Y."/>
            <person name="Fujisawa M."/>
            <person name="Namiki N."/>
            <person name="Mizuno H."/>
            <person name="Yamamoto K."/>
            <person name="Antonio B.A."/>
            <person name="Baba T."/>
            <person name="Sakata K."/>
            <person name="Nagamura Y."/>
            <person name="Aoki H."/>
            <person name="Arikawa K."/>
            <person name="Arita K."/>
            <person name="Bito T."/>
            <person name="Chiden Y."/>
            <person name="Fujitsuka N."/>
            <person name="Fukunaka R."/>
            <person name="Hamada M."/>
            <person name="Harada C."/>
            <person name="Hayashi A."/>
            <person name="Hijishita S."/>
            <person name="Honda M."/>
            <person name="Hosokawa S."/>
            <person name="Ichikawa Y."/>
            <person name="Idonuma A."/>
            <person name="Iijima M."/>
            <person name="Ikeda M."/>
            <person name="Ikeno M."/>
            <person name="Ito K."/>
            <person name="Ito S."/>
            <person name="Ito T."/>
            <person name="Ito Y."/>
            <person name="Ito Y."/>
            <person name="Iwabuchi A."/>
            <person name="Kamiya K."/>
            <person name="Karasawa W."/>
            <person name="Kurita K."/>
            <person name="Katagiri S."/>
            <person name="Kikuta A."/>
            <person name="Kobayashi H."/>
            <person name="Kobayashi N."/>
            <person name="Machita K."/>
            <person name="Maehara T."/>
            <person name="Masukawa M."/>
            <person name="Mizubayashi T."/>
            <person name="Mukai Y."/>
            <person name="Nagasaki H."/>
            <person name="Nagata Y."/>
            <person name="Naito S."/>
            <person name="Nakashima M."/>
            <person name="Nakama Y."/>
            <person name="Nakamichi Y."/>
            <person name="Nakamura M."/>
            <person name="Meguro A."/>
            <person name="Negishi M."/>
            <person name="Ohta I."/>
            <person name="Ohta T."/>
            <person name="Okamoto M."/>
            <person name="Ono N."/>
            <person name="Saji S."/>
            <person name="Sakaguchi M."/>
            <person name="Sakai K."/>
            <person name="Shibata M."/>
            <person name="Shimokawa T."/>
            <person name="Song J."/>
            <person name="Takazaki Y."/>
            <person name="Terasawa K."/>
            <person name="Tsugane M."/>
            <person name="Tsuji K."/>
            <person name="Ueda S."/>
            <person name="Waki K."/>
            <person name="Yamagata H."/>
            <person name="Yamamoto M."/>
            <person name="Yamamoto S."/>
            <person name="Yamane H."/>
            <person name="Yoshiki S."/>
            <person name="Yoshihara R."/>
            <person name="Yukawa K."/>
            <person name="Zhong H."/>
            <person name="Yano M."/>
            <person name="Yuan Q."/>
            <person name="Ouyang S."/>
            <person name="Liu J."/>
            <person name="Jones K.M."/>
            <person name="Gansberger K."/>
            <person name="Moffat K."/>
            <person name="Hill J."/>
            <person name="Bera J."/>
            <person name="Fadrosh D."/>
            <person name="Jin S."/>
            <person name="Johri S."/>
            <person name="Kim M."/>
            <person name="Overton L."/>
            <person name="Reardon M."/>
            <person name="Tsitrin T."/>
            <person name="Vuong H."/>
            <person name="Weaver B."/>
            <person name="Ciecko A."/>
            <person name="Tallon L."/>
            <person name="Jackson J."/>
            <person name="Pai G."/>
            <person name="Aken S.V."/>
            <person name="Utterback T."/>
            <person name="Reidmuller S."/>
            <person name="Feldblyum T."/>
            <person name="Hsiao J."/>
            <person name="Zismann V."/>
            <person name="Iobst S."/>
            <person name="de Vazeille A.R."/>
            <person name="Buell C.R."/>
            <person name="Ying K."/>
            <person name="Li Y."/>
            <person name="Lu T."/>
            <person name="Huang Y."/>
            <person name="Zhao Q."/>
            <person name="Feng Q."/>
            <person name="Zhang L."/>
            <person name="Zhu J."/>
            <person name="Weng Q."/>
            <person name="Mu J."/>
            <person name="Lu Y."/>
            <person name="Fan D."/>
            <person name="Liu Y."/>
            <person name="Guan J."/>
            <person name="Zhang Y."/>
            <person name="Yu S."/>
            <person name="Liu X."/>
            <person name="Zhang Y."/>
            <person name="Hong G."/>
            <person name="Han B."/>
            <person name="Choisne N."/>
            <person name="Demange N."/>
            <person name="Orjeda G."/>
            <person name="Samain S."/>
            <person name="Cattolico L."/>
            <person name="Pelletier E."/>
            <person name="Couloux A."/>
            <person name="Segurens B."/>
            <person name="Wincker P."/>
            <person name="D'Hont A."/>
            <person name="Scarpelli C."/>
            <person name="Weissenbach J."/>
            <person name="Salanoubat M."/>
            <person name="Quetier F."/>
            <person name="Yu Y."/>
            <person name="Kim H.R."/>
            <person name="Rambo T."/>
            <person name="Currie J."/>
            <person name="Collura K."/>
            <person name="Luo M."/>
            <person name="Yang T."/>
            <person name="Ammiraju J.S.S."/>
            <person name="Engler F."/>
            <person name="Soderlund C."/>
            <person name="Wing R.A."/>
            <person name="Palmer L.E."/>
            <person name="de la Bastide M."/>
            <person name="Spiegel L."/>
            <person name="Nascimento L."/>
            <person name="Zutavern T."/>
            <person name="O'Shaughnessy A."/>
            <person name="Dike S."/>
            <person name="Dedhia N."/>
            <person name="Preston R."/>
            <person name="Balija V."/>
            <person name="McCombie W.R."/>
            <person name="Chow T."/>
            <person name="Chen H."/>
            <person name="Chung M."/>
            <person name="Chen C."/>
            <person name="Shaw J."/>
            <person name="Wu H."/>
            <person name="Hsiao K."/>
            <person name="Chao Y."/>
            <person name="Chu M."/>
            <person name="Cheng C."/>
            <person name="Hour A."/>
            <person name="Lee P."/>
            <person name="Lin S."/>
            <person name="Lin Y."/>
            <person name="Liou J."/>
            <person name="Liu S."/>
            <person name="Hsing Y."/>
            <person name="Raghuvanshi S."/>
            <person name="Mohanty A."/>
            <person name="Bharti A.K."/>
            <person name="Gaur A."/>
            <person name="Gupta V."/>
            <person name="Kumar D."/>
            <person name="Ravi V."/>
            <person name="Vij S."/>
            <person name="Kapur A."/>
            <person name="Khurana P."/>
            <person name="Khurana P."/>
            <person name="Khurana J.P."/>
            <person name="Tyagi A.K."/>
            <person name="Gaikwad K."/>
            <person name="Singh A."/>
            <person name="Dalal V."/>
            <person name="Srivastava S."/>
            <person name="Dixit A."/>
            <person name="Pal A.K."/>
            <person name="Ghazi I.A."/>
            <person name="Yadav M."/>
            <person name="Pandit A."/>
            <person name="Bhargava A."/>
            <person name="Sureshbabu K."/>
            <person name="Batra K."/>
            <person name="Sharma T.R."/>
            <person name="Mohapatra T."/>
            <person name="Singh N.K."/>
            <person name="Messing J."/>
            <person name="Nelson A.B."/>
            <person name="Fuks G."/>
            <person name="Kavchok S."/>
            <person name="Keizer G."/>
            <person name="Linton E."/>
            <person name="Llaca V."/>
            <person name="Song R."/>
            <person name="Tanyolac B."/>
            <person name="Young S."/>
            <person name="Ho-Il K."/>
            <person name="Hahn J.H."/>
            <person name="Sangsakoo G."/>
            <person name="Vanavichit A."/>
            <person name="de Mattos Luiz.A.T."/>
            <person name="Zimmer P.D."/>
            <person name="Malone G."/>
            <person name="Dellagostin O."/>
            <person name="de Oliveira A.C."/>
            <person name="Bevan M."/>
            <person name="Bancroft I."/>
            <person name="Minx P."/>
            <person name="Cordum H."/>
            <person name="Wilson R."/>
            <person name="Cheng Z."/>
            <person name="Jin W."/>
            <person name="Jiang J."/>
            <person name="Leong S.A."/>
            <person name="Iwama H."/>
            <person name="Gojobori T."/>
            <person name="Itoh T."/>
            <person name="Niimura Y."/>
            <person name="Fujii Y."/>
            <person name="Habara T."/>
            <person name="Sakai H."/>
            <person name="Sato Y."/>
            <person name="Wilson G."/>
            <person name="Kumar K."/>
            <person name="McCouch S."/>
            <person name="Juretic N."/>
            <person name="Hoen D."/>
            <person name="Wright S."/>
            <person name="Bruskiewich R."/>
            <person name="Bureau T."/>
            <person name="Miyao A."/>
            <person name="Hirochika H."/>
            <person name="Nishikawa T."/>
            <person name="Kadowaki K."/>
            <person name="Sugiura M."/>
            <person name="Burr B."/>
            <person name="Sasaki T."/>
        </authorList>
    </citation>
    <scope>NUCLEOTIDE SEQUENCE [LARGE SCALE GENOMIC DNA]</scope>
    <source>
        <strain evidence="5">cv. Nipponbare</strain>
    </source>
</reference>
<feature type="compositionally biased region" description="Basic and acidic residues" evidence="1">
    <location>
        <begin position="597"/>
        <end position="608"/>
    </location>
</feature>
<sequence>METRATECRTMQLLRELQTNKLDTSSKIIYAPRQQDDIYAGIMPELPLDKLPEDILHHVYSLMPLKDAARAACVSHGFLRCWRRYPILVLNSKTIGLAKRKLSLYAEDVPLYEPALKVDDMESYAISKIDHIINNHSGIGVKVFKLQLFACPNIDAAVLDKWFVHVIKAGIKELSLEMSLCKKRTEYNFPCSILSMALGCNISLTSLHLYEVHISGEEIGQFLSNSFALERLVISDCNDIIQFKVISIDAPKLSSFIYGDVGIQISLGDPLQVKDICLMGYNQPNTVCFARIELPSIMPNVESLIVSSTDEMISTPMVPIKFLHLELLEIYLAELLAFPPNYDFFSLVSFLDGSPALETFILHVKQRCERRDSILDGEHTNLRQILHPRHANLQNVTITGFNSTKSMIELTSHILENAPSLKCITLDTANFYDKNLLTMGECLPMRKGGILEARKAFDAAKRYIAGKVPAHVEYKFLEPCRKCHIGENGCSSEKSLYSVLLFERKILENYYKRKCEKKNGKKQNKNPCYRCRFWGWFYNKWYQSLQEIHGRGAREVLHAATTTQDVQGRTWTQGGARRRSTKFDRWNRTLQAARRRVKEDTMSDTGRENEEDSVLDTDRTHIFQAKSAKESHGIKPTKAMKRSDMISWAVCGLGDELRAVGARLGVVVVQVPASSTRASSRRSGGYRRKGWAAPASGGGSVGVGILTSGKPTAAAVAAFSSAVVPGRWRKGRPAPVRGSIF</sequence>
<proteinExistence type="predicted"/>
<dbReference type="Pfam" id="PF23622">
    <property type="entry name" value="LRR_At1g61320_AtMIF1"/>
    <property type="match status" value="2"/>
</dbReference>
<dbReference type="InterPro" id="IPR053772">
    <property type="entry name" value="At1g61320/At1g61330-like"/>
</dbReference>
<dbReference type="Gene3D" id="3.80.10.10">
    <property type="entry name" value="Ribonuclease Inhibitor"/>
    <property type="match status" value="1"/>
</dbReference>
<reference evidence="5" key="2">
    <citation type="journal article" date="2008" name="Nucleic Acids Res.">
        <title>The rice annotation project database (RAP-DB): 2008 update.</title>
        <authorList>
            <consortium name="The rice annotation project (RAP)"/>
        </authorList>
    </citation>
    <scope>GENOME REANNOTATION</scope>
    <source>
        <strain evidence="5">cv. Nipponbare</strain>
    </source>
</reference>
<dbReference type="InterPro" id="IPR001810">
    <property type="entry name" value="F-box_dom"/>
</dbReference>
<evidence type="ECO:0000313" key="4">
    <source>
        <dbReference type="EMBL" id="CAE04750.3"/>
    </source>
</evidence>
<dbReference type="InterPro" id="IPR032675">
    <property type="entry name" value="LRR_dom_sf"/>
</dbReference>
<dbReference type="Proteomes" id="UP000000763">
    <property type="component" value="Chromosome 4"/>
</dbReference>
<evidence type="ECO:0000256" key="1">
    <source>
        <dbReference type="SAM" id="MobiDB-lite"/>
    </source>
</evidence>
<dbReference type="AlphaFoldDB" id="Q7XM86"/>
<evidence type="ECO:0000259" key="2">
    <source>
        <dbReference type="Pfam" id="PF00646"/>
    </source>
</evidence>
<dbReference type="PANTHER" id="PTHR34145">
    <property type="entry name" value="OS02G0105600 PROTEIN"/>
    <property type="match status" value="1"/>
</dbReference>
<organism evidence="4 5">
    <name type="scientific">Oryza sativa subsp. japonica</name>
    <name type="common">Rice</name>
    <dbReference type="NCBI Taxonomy" id="39947"/>
    <lineage>
        <taxon>Eukaryota</taxon>
        <taxon>Viridiplantae</taxon>
        <taxon>Streptophyta</taxon>
        <taxon>Embryophyta</taxon>
        <taxon>Tracheophyta</taxon>
        <taxon>Spermatophyta</taxon>
        <taxon>Magnoliopsida</taxon>
        <taxon>Liliopsida</taxon>
        <taxon>Poales</taxon>
        <taxon>Poaceae</taxon>
        <taxon>BOP clade</taxon>
        <taxon>Oryzoideae</taxon>
        <taxon>Oryzeae</taxon>
        <taxon>Oryzinae</taxon>
        <taxon>Oryza</taxon>
        <taxon>Oryza sativa</taxon>
    </lineage>
</organism>
<feature type="domain" description="F-box" evidence="2">
    <location>
        <begin position="48"/>
        <end position="87"/>
    </location>
</feature>
<feature type="domain" description="At1g61320/AtMIF1 LRR" evidence="3">
    <location>
        <begin position="243"/>
        <end position="480"/>
    </location>
</feature>
<dbReference type="SUPFAM" id="SSF81383">
    <property type="entry name" value="F-box domain"/>
    <property type="match status" value="1"/>
</dbReference>
<protein>
    <submittedName>
        <fullName evidence="4">OSJNBb0060E08.13 protein</fullName>
    </submittedName>
</protein>
<dbReference type="InterPro" id="IPR036047">
    <property type="entry name" value="F-box-like_dom_sf"/>
</dbReference>
<gene>
    <name evidence="4" type="primary">OSJNBb0060E08.13</name>
</gene>
<evidence type="ECO:0000259" key="3">
    <source>
        <dbReference type="Pfam" id="PF23622"/>
    </source>
</evidence>
<accession>Q7XM86</accession>
<dbReference type="InterPro" id="IPR055357">
    <property type="entry name" value="LRR_At1g61320_AtMIF1"/>
</dbReference>
<dbReference type="PANTHER" id="PTHR34145:SF63">
    <property type="entry name" value="OS09G0506700 PROTEIN"/>
    <property type="match status" value="1"/>
</dbReference>
<name>Q7XM86_ORYSJ</name>
<dbReference type="Pfam" id="PF00646">
    <property type="entry name" value="F-box"/>
    <property type="match status" value="1"/>
</dbReference>
<feature type="domain" description="At1g61320/AtMIF1 LRR" evidence="3">
    <location>
        <begin position="132"/>
        <end position="195"/>
    </location>
</feature>